<dbReference type="Proteomes" id="UP001165124">
    <property type="component" value="Unassembled WGS sequence"/>
</dbReference>
<feature type="region of interest" description="Disordered" evidence="1">
    <location>
        <begin position="52"/>
        <end position="109"/>
    </location>
</feature>
<organism evidence="2 3">
    <name type="scientific">Actinomadura rubrobrunea</name>
    <dbReference type="NCBI Taxonomy" id="115335"/>
    <lineage>
        <taxon>Bacteria</taxon>
        <taxon>Bacillati</taxon>
        <taxon>Actinomycetota</taxon>
        <taxon>Actinomycetes</taxon>
        <taxon>Streptosporangiales</taxon>
        <taxon>Thermomonosporaceae</taxon>
        <taxon>Actinomadura</taxon>
    </lineage>
</organism>
<reference evidence="2" key="1">
    <citation type="submission" date="2023-02" db="EMBL/GenBank/DDBJ databases">
        <title>Actinomadura rubrobrunea NBRC 14622.</title>
        <authorList>
            <person name="Ichikawa N."/>
            <person name="Sato H."/>
            <person name="Tonouchi N."/>
        </authorList>
    </citation>
    <scope>NUCLEOTIDE SEQUENCE</scope>
    <source>
        <strain evidence="2">NBRC 14622</strain>
    </source>
</reference>
<evidence type="ECO:0000256" key="1">
    <source>
        <dbReference type="SAM" id="MobiDB-lite"/>
    </source>
</evidence>
<sequence>MTLARRTLAGAPAALPLLLSGLLVLIAGLSPHATAAVRDLPATVSTAQHNTLTASHTESGTRPEARTAAPAGAQKLPERAPRAGTRAVQLKGQPAAGAVGTGRADAGQSCRNHDPVHGPPHLSHLRLRGAVTDKRPMPGPDCVIPPHLDGHRALVLDRPHGFDARPRCLTRRTAAQTSALLRVFRC</sequence>
<proteinExistence type="predicted"/>
<accession>A0A9W6Q083</accession>
<dbReference type="AlphaFoldDB" id="A0A9W6Q083"/>
<gene>
    <name evidence="2" type="ORF">Arub01_46300</name>
</gene>
<dbReference type="EMBL" id="BSRZ01000014">
    <property type="protein sequence ID" value="GLW66386.1"/>
    <property type="molecule type" value="Genomic_DNA"/>
</dbReference>
<evidence type="ECO:0000313" key="2">
    <source>
        <dbReference type="EMBL" id="GLW66386.1"/>
    </source>
</evidence>
<name>A0A9W6Q083_9ACTN</name>
<protein>
    <submittedName>
        <fullName evidence="2">Uncharacterized protein</fullName>
    </submittedName>
</protein>
<evidence type="ECO:0000313" key="3">
    <source>
        <dbReference type="Proteomes" id="UP001165124"/>
    </source>
</evidence>
<comment type="caution">
    <text evidence="2">The sequence shown here is derived from an EMBL/GenBank/DDBJ whole genome shotgun (WGS) entry which is preliminary data.</text>
</comment>
<keyword evidence="3" id="KW-1185">Reference proteome</keyword>
<dbReference type="RefSeq" id="WP_067912527.1">
    <property type="nucleotide sequence ID" value="NZ_BSRZ01000014.1"/>
</dbReference>